<dbReference type="EMBL" id="NIDE01000014">
    <property type="protein sequence ID" value="OWK38129.1"/>
    <property type="molecule type" value="Genomic_DNA"/>
</dbReference>
<gene>
    <name evidence="1" type="ORF">FRUB_07249</name>
</gene>
<evidence type="ECO:0000313" key="2">
    <source>
        <dbReference type="Proteomes" id="UP000214646"/>
    </source>
</evidence>
<organism evidence="1 2">
    <name type="scientific">Fimbriiglobus ruber</name>
    <dbReference type="NCBI Taxonomy" id="1908690"/>
    <lineage>
        <taxon>Bacteria</taxon>
        <taxon>Pseudomonadati</taxon>
        <taxon>Planctomycetota</taxon>
        <taxon>Planctomycetia</taxon>
        <taxon>Gemmatales</taxon>
        <taxon>Gemmataceae</taxon>
        <taxon>Fimbriiglobus</taxon>
    </lineage>
</organism>
<dbReference type="Proteomes" id="UP000214646">
    <property type="component" value="Unassembled WGS sequence"/>
</dbReference>
<reference evidence="2" key="1">
    <citation type="submission" date="2017-06" db="EMBL/GenBank/DDBJ databases">
        <title>Genome analysis of Fimbriiglobus ruber SP5, the first member of the order Planctomycetales with confirmed chitinolytic capability.</title>
        <authorList>
            <person name="Ravin N.V."/>
            <person name="Rakitin A.L."/>
            <person name="Ivanova A.A."/>
            <person name="Beletsky A.V."/>
            <person name="Kulichevskaya I.S."/>
            <person name="Mardanov A.V."/>
            <person name="Dedysh S.N."/>
        </authorList>
    </citation>
    <scope>NUCLEOTIDE SEQUENCE [LARGE SCALE GENOMIC DNA]</scope>
    <source>
        <strain evidence="2">SP5</strain>
    </source>
</reference>
<name>A0A225DLP7_9BACT</name>
<keyword evidence="2" id="KW-1185">Reference proteome</keyword>
<accession>A0A225DLP7</accession>
<evidence type="ECO:0000313" key="1">
    <source>
        <dbReference type="EMBL" id="OWK38129.1"/>
    </source>
</evidence>
<comment type="caution">
    <text evidence="1">The sequence shown here is derived from an EMBL/GenBank/DDBJ whole genome shotgun (WGS) entry which is preliminary data.</text>
</comment>
<sequence length="73" mass="7548">MSSTTSTTTSPFGSSTTSATTSWIPWYCHAGESENYGSGDVIEYGCTNDSSCYGPFISLSACLAECNGGPLPC</sequence>
<proteinExistence type="predicted"/>
<protein>
    <submittedName>
        <fullName evidence="1">Uncharacterized protein</fullName>
    </submittedName>
</protein>
<dbReference type="AlphaFoldDB" id="A0A225DLP7"/>